<dbReference type="Pfam" id="PF02283">
    <property type="entry name" value="CobU"/>
    <property type="match status" value="1"/>
</dbReference>
<accession>A0ABV1DFF5</accession>
<comment type="catalytic activity">
    <reaction evidence="1">
        <text>adenosylcob(III)inamide + ATP = adenosylcob(III)inamide phosphate + ADP + H(+)</text>
        <dbReference type="Rhea" id="RHEA:15769"/>
        <dbReference type="ChEBI" id="CHEBI:2480"/>
        <dbReference type="ChEBI" id="CHEBI:15378"/>
        <dbReference type="ChEBI" id="CHEBI:30616"/>
        <dbReference type="ChEBI" id="CHEBI:58502"/>
        <dbReference type="ChEBI" id="CHEBI:456216"/>
        <dbReference type="EC" id="2.7.1.156"/>
    </reaction>
</comment>
<evidence type="ECO:0000256" key="13">
    <source>
        <dbReference type="ARBA" id="ARBA00022777"/>
    </source>
</evidence>
<dbReference type="PANTHER" id="PTHR34848">
    <property type="match status" value="1"/>
</dbReference>
<dbReference type="InterPro" id="IPR027417">
    <property type="entry name" value="P-loop_NTPase"/>
</dbReference>
<name>A0ABV1DFF5_9FIRM</name>
<comment type="catalytic activity">
    <reaction evidence="2">
        <text>adenosylcob(III)inamide phosphate + GTP + H(+) = adenosylcob(III)inamide-GDP + diphosphate</text>
        <dbReference type="Rhea" id="RHEA:22712"/>
        <dbReference type="ChEBI" id="CHEBI:15378"/>
        <dbReference type="ChEBI" id="CHEBI:33019"/>
        <dbReference type="ChEBI" id="CHEBI:37565"/>
        <dbReference type="ChEBI" id="CHEBI:58502"/>
        <dbReference type="ChEBI" id="CHEBI:60487"/>
        <dbReference type="EC" id="2.7.7.62"/>
    </reaction>
</comment>
<keyword evidence="18" id="KW-0548">Nucleotidyltransferase</keyword>
<evidence type="ECO:0000256" key="16">
    <source>
        <dbReference type="ARBA" id="ARBA00029570"/>
    </source>
</evidence>
<dbReference type="PANTHER" id="PTHR34848:SF1">
    <property type="entry name" value="BIFUNCTIONAL ADENOSYLCOBALAMIN BIOSYNTHESIS PROTEIN COBU"/>
    <property type="match status" value="1"/>
</dbReference>
<evidence type="ECO:0000256" key="1">
    <source>
        <dbReference type="ARBA" id="ARBA00000312"/>
    </source>
</evidence>
<evidence type="ECO:0000256" key="17">
    <source>
        <dbReference type="ARBA" id="ARBA00030571"/>
    </source>
</evidence>
<comment type="function">
    <text evidence="4">Catalyzes ATP-dependent phosphorylation of adenosylcobinamide and addition of GMP to adenosylcobinamide phosphate.</text>
</comment>
<comment type="pathway">
    <text evidence="5">Cofactor biosynthesis; adenosylcobalamin biosynthesis; adenosylcobalamin from cob(II)yrinate a,c-diamide: step 6/7.</text>
</comment>
<dbReference type="RefSeq" id="WP_349119423.1">
    <property type="nucleotide sequence ID" value="NZ_JBBMFM010000268.1"/>
</dbReference>
<comment type="catalytic activity">
    <reaction evidence="3">
        <text>adenosylcob(III)inamide + GTP = adenosylcob(III)inamide phosphate + GDP + H(+)</text>
        <dbReference type="Rhea" id="RHEA:15765"/>
        <dbReference type="ChEBI" id="CHEBI:2480"/>
        <dbReference type="ChEBI" id="CHEBI:15378"/>
        <dbReference type="ChEBI" id="CHEBI:37565"/>
        <dbReference type="ChEBI" id="CHEBI:58189"/>
        <dbReference type="ChEBI" id="CHEBI:58502"/>
        <dbReference type="EC" id="2.7.1.156"/>
    </reaction>
</comment>
<dbReference type="EMBL" id="JBBMFM010000268">
    <property type="protein sequence ID" value="MEQ2429086.1"/>
    <property type="molecule type" value="Genomic_DNA"/>
</dbReference>
<dbReference type="Gene3D" id="3.40.50.300">
    <property type="entry name" value="P-loop containing nucleotide triphosphate hydrolases"/>
    <property type="match status" value="1"/>
</dbReference>
<keyword evidence="14" id="KW-0067">ATP-binding</keyword>
<keyword evidence="10" id="KW-0169">Cobalamin biosynthesis</keyword>
<dbReference type="InterPro" id="IPR003203">
    <property type="entry name" value="CobU/CobP"/>
</dbReference>
<gene>
    <name evidence="18" type="ORF">WMQ36_29410</name>
</gene>
<dbReference type="EC" id="2.7.7.62" evidence="9"/>
<dbReference type="GO" id="GO:0016301">
    <property type="term" value="F:kinase activity"/>
    <property type="evidence" value="ECO:0007669"/>
    <property type="project" value="UniProtKB-KW"/>
</dbReference>
<dbReference type="EC" id="2.7.1.156" evidence="8"/>
<dbReference type="SUPFAM" id="SSF52540">
    <property type="entry name" value="P-loop containing nucleoside triphosphate hydrolases"/>
    <property type="match status" value="1"/>
</dbReference>
<keyword evidence="19" id="KW-1185">Reference proteome</keyword>
<protein>
    <recommendedName>
        <fullName evidence="16">Adenosylcobinamide kinase</fullName>
        <ecNumber evidence="8">2.7.1.156</ecNumber>
        <ecNumber evidence="9">2.7.7.62</ecNumber>
    </recommendedName>
    <alternativeName>
        <fullName evidence="17">Adenosylcobinamide-phosphate guanylyltransferase</fullName>
    </alternativeName>
</protein>
<reference evidence="18 19" key="1">
    <citation type="submission" date="2024-03" db="EMBL/GenBank/DDBJ databases">
        <title>Human intestinal bacterial collection.</title>
        <authorList>
            <person name="Pauvert C."/>
            <person name="Hitch T.C.A."/>
            <person name="Clavel T."/>
        </authorList>
    </citation>
    <scope>NUCLEOTIDE SEQUENCE [LARGE SCALE GENOMIC DNA]</scope>
    <source>
        <strain evidence="18 19">CLA-SR-H021</strain>
    </source>
</reference>
<comment type="similarity">
    <text evidence="7">Belongs to the CobU/CobP family.</text>
</comment>
<evidence type="ECO:0000313" key="19">
    <source>
        <dbReference type="Proteomes" id="UP001454086"/>
    </source>
</evidence>
<evidence type="ECO:0000256" key="10">
    <source>
        <dbReference type="ARBA" id="ARBA00022573"/>
    </source>
</evidence>
<evidence type="ECO:0000256" key="12">
    <source>
        <dbReference type="ARBA" id="ARBA00022741"/>
    </source>
</evidence>
<organism evidence="18 19">
    <name type="scientific">Enterocloster hominis</name>
    <name type="common">ex Hitch et al. 2024</name>
    <dbReference type="NCBI Taxonomy" id="1917870"/>
    <lineage>
        <taxon>Bacteria</taxon>
        <taxon>Bacillati</taxon>
        <taxon>Bacillota</taxon>
        <taxon>Clostridia</taxon>
        <taxon>Lachnospirales</taxon>
        <taxon>Lachnospiraceae</taxon>
        <taxon>Enterocloster</taxon>
    </lineage>
</organism>
<evidence type="ECO:0000256" key="8">
    <source>
        <dbReference type="ARBA" id="ARBA00012016"/>
    </source>
</evidence>
<evidence type="ECO:0000313" key="18">
    <source>
        <dbReference type="EMBL" id="MEQ2429086.1"/>
    </source>
</evidence>
<dbReference type="GO" id="GO:0016779">
    <property type="term" value="F:nucleotidyltransferase activity"/>
    <property type="evidence" value="ECO:0007669"/>
    <property type="project" value="UniProtKB-KW"/>
</dbReference>
<comment type="caution">
    <text evidence="18">The sequence shown here is derived from an EMBL/GenBank/DDBJ whole genome shotgun (WGS) entry which is preliminary data.</text>
</comment>
<keyword evidence="11" id="KW-0808">Transferase</keyword>
<evidence type="ECO:0000256" key="6">
    <source>
        <dbReference type="ARBA" id="ARBA00005159"/>
    </source>
</evidence>
<evidence type="ECO:0000256" key="7">
    <source>
        <dbReference type="ARBA" id="ARBA00007490"/>
    </source>
</evidence>
<dbReference type="PIRSF" id="PIRSF006135">
    <property type="entry name" value="CobU"/>
    <property type="match status" value="1"/>
</dbReference>
<evidence type="ECO:0000256" key="3">
    <source>
        <dbReference type="ARBA" id="ARBA00001522"/>
    </source>
</evidence>
<evidence type="ECO:0000256" key="11">
    <source>
        <dbReference type="ARBA" id="ARBA00022679"/>
    </source>
</evidence>
<evidence type="ECO:0000256" key="9">
    <source>
        <dbReference type="ARBA" id="ARBA00012523"/>
    </source>
</evidence>
<comment type="pathway">
    <text evidence="6">Cofactor biosynthesis; adenosylcobalamin biosynthesis; adenosylcobalamin from cob(II)yrinate a,c-diamide: step 5/7.</text>
</comment>
<evidence type="ECO:0000256" key="2">
    <source>
        <dbReference type="ARBA" id="ARBA00000711"/>
    </source>
</evidence>
<keyword evidence="13 18" id="KW-0418">Kinase</keyword>
<proteinExistence type="inferred from homology"/>
<keyword evidence="15" id="KW-0342">GTP-binding</keyword>
<dbReference type="Proteomes" id="UP001454086">
    <property type="component" value="Unassembled WGS sequence"/>
</dbReference>
<evidence type="ECO:0000256" key="5">
    <source>
        <dbReference type="ARBA" id="ARBA00004692"/>
    </source>
</evidence>
<evidence type="ECO:0000256" key="14">
    <source>
        <dbReference type="ARBA" id="ARBA00022840"/>
    </source>
</evidence>
<evidence type="ECO:0000256" key="15">
    <source>
        <dbReference type="ARBA" id="ARBA00023134"/>
    </source>
</evidence>
<dbReference type="CDD" id="cd00544">
    <property type="entry name" value="CobU"/>
    <property type="match status" value="1"/>
</dbReference>
<keyword evidence="12" id="KW-0547">Nucleotide-binding</keyword>
<evidence type="ECO:0000256" key="4">
    <source>
        <dbReference type="ARBA" id="ARBA00003889"/>
    </source>
</evidence>
<sequence>MIYLVTGGSGSGKSEYAENLVMASGCPVRYYVATMTVYGEEGKAKVLRHQELRRGKGFITVECQADVGTALRGIRNSNQEAILLLECVSNLAANEMFADGGEGQGNVSIDKLADKLVKDILCLASQVKDMVIVTNEVASDGIIYDSGTAGYIRLMGLVNSRLGACSHRVVEVVYGIPVVWKG</sequence>